<dbReference type="PROSITE" id="PS51118">
    <property type="entry name" value="HTH_HXLR"/>
    <property type="match status" value="1"/>
</dbReference>
<dbReference type="InterPro" id="IPR036390">
    <property type="entry name" value="WH_DNA-bd_sf"/>
</dbReference>
<name>A0ABY4CFT4_9BACL</name>
<sequence length="118" mass="13340">MHDQDLCPIEFTLGVVGKKWTLLILRELFAGKKRFTEIAATLPISSKLLTDRLKELEEQGVVTRTLYPEIPPRVEYTLTESGKTLKSVLEALRDWGAEHQKKQDIKCPGVYPSAAKTD</sequence>
<dbReference type="InterPro" id="IPR002577">
    <property type="entry name" value="HTH_HxlR"/>
</dbReference>
<reference evidence="5" key="1">
    <citation type="submission" date="2021-12" db="EMBL/GenBank/DDBJ databases">
        <title>Alicyclobacillaceae gen. nov., sp. nov., isolated from chalcocite enrichment system.</title>
        <authorList>
            <person name="Jiang Z."/>
        </authorList>
    </citation>
    <scope>NUCLEOTIDE SEQUENCE</scope>
    <source>
        <strain evidence="5">MYW30-H2</strain>
    </source>
</reference>
<keyword evidence="1" id="KW-0805">Transcription regulation</keyword>
<dbReference type="Pfam" id="PF01638">
    <property type="entry name" value="HxlR"/>
    <property type="match status" value="1"/>
</dbReference>
<keyword evidence="6" id="KW-1185">Reference proteome</keyword>
<dbReference type="InterPro" id="IPR011991">
    <property type="entry name" value="ArsR-like_HTH"/>
</dbReference>
<proteinExistence type="predicted"/>
<evidence type="ECO:0000259" key="4">
    <source>
        <dbReference type="PROSITE" id="PS51118"/>
    </source>
</evidence>
<keyword evidence="3" id="KW-0804">Transcription</keyword>
<dbReference type="PANTHER" id="PTHR33204">
    <property type="entry name" value="TRANSCRIPTIONAL REGULATOR, MARR FAMILY"/>
    <property type="match status" value="1"/>
</dbReference>
<organism evidence="5 6">
    <name type="scientific">Fodinisporobacter ferrooxydans</name>
    <dbReference type="NCBI Taxonomy" id="2901836"/>
    <lineage>
        <taxon>Bacteria</taxon>
        <taxon>Bacillati</taxon>
        <taxon>Bacillota</taxon>
        <taxon>Bacilli</taxon>
        <taxon>Bacillales</taxon>
        <taxon>Alicyclobacillaceae</taxon>
        <taxon>Fodinisporobacter</taxon>
    </lineage>
</organism>
<dbReference type="EMBL" id="CP089291">
    <property type="protein sequence ID" value="UOF89144.1"/>
    <property type="molecule type" value="Genomic_DNA"/>
</dbReference>
<protein>
    <submittedName>
        <fullName evidence="5">Helix-turn-helix transcriptional regulator</fullName>
    </submittedName>
</protein>
<evidence type="ECO:0000256" key="1">
    <source>
        <dbReference type="ARBA" id="ARBA00023015"/>
    </source>
</evidence>
<dbReference type="Proteomes" id="UP000830167">
    <property type="component" value="Chromosome"/>
</dbReference>
<dbReference type="CDD" id="cd00090">
    <property type="entry name" value="HTH_ARSR"/>
    <property type="match status" value="1"/>
</dbReference>
<feature type="domain" description="HTH hxlR-type" evidence="4">
    <location>
        <begin position="7"/>
        <end position="104"/>
    </location>
</feature>
<evidence type="ECO:0000256" key="2">
    <source>
        <dbReference type="ARBA" id="ARBA00023125"/>
    </source>
</evidence>
<dbReference type="InterPro" id="IPR036388">
    <property type="entry name" value="WH-like_DNA-bd_sf"/>
</dbReference>
<accession>A0ABY4CFT4</accession>
<keyword evidence="2" id="KW-0238">DNA-binding</keyword>
<dbReference type="RefSeq" id="WP_347435825.1">
    <property type="nucleotide sequence ID" value="NZ_CP089291.1"/>
</dbReference>
<evidence type="ECO:0000313" key="5">
    <source>
        <dbReference type="EMBL" id="UOF89144.1"/>
    </source>
</evidence>
<evidence type="ECO:0000256" key="3">
    <source>
        <dbReference type="ARBA" id="ARBA00023163"/>
    </source>
</evidence>
<dbReference type="SUPFAM" id="SSF46785">
    <property type="entry name" value="Winged helix' DNA-binding domain"/>
    <property type="match status" value="1"/>
</dbReference>
<dbReference type="Gene3D" id="1.10.10.10">
    <property type="entry name" value="Winged helix-like DNA-binding domain superfamily/Winged helix DNA-binding domain"/>
    <property type="match status" value="1"/>
</dbReference>
<evidence type="ECO:0000313" key="6">
    <source>
        <dbReference type="Proteomes" id="UP000830167"/>
    </source>
</evidence>
<gene>
    <name evidence="5" type="ORF">LSG31_14610</name>
</gene>